<gene>
    <name evidence="7" type="primary">htpG</name>
    <name evidence="7" type="ORF">TNO020_180041</name>
</gene>
<sequence>MSKGSINVSVENIFPLIKKFLYSDHEIFLRELISNGTDATTKLKHLISIGEAKTELGDAKIEISIDKEAKTITIKDQGLGMTADEVEKYINQIAFSGAEEFLEKYKDDKNETGVIGHFGLGFYSAFMVAHKVDLISKSFKDEPAAHWTCDGSPEYTLVPHDKTDRGTEIILHIAEDSLEFLEESKIGGLLNKYNRFNQVPIKFGTKKINDPEFTPQTTTDEEGKETTEPHKQIEVDNIINNTNPAWTKAPADLNDEDYTNFYRELYPMQFEESLFHIHLNVDYPFNLTGILFFPKLTQNLDMQKDKIQLYQNQVYVTDNVEGIVPDFLQMLKGVIDSPDIPLNVSRSGLQADGAVKKISGYITKKVGDKLASLFKKDRADFEQKWNDIKVIIEYGMLSEDKFFDKAKKFALYPTVSDSYFTFDELIEKTKDNQTDKDGNHIVLYASNKDAQHSYIQEATAKGYEVVVLDSPIVSHLMQKLETAGETKVQFVRVDADFIDNLIKKDDAVISKLSEEEVATLKPVIEEAVNNKSYTVQLEAMDSNSSPFLITVPEFMRRMKEMQASGGGGGMMGMGNLPEMYNLVVNTNSPLVSEILNADDNKKKELITQAFDLAKLSQNLLHGEALTNFIKRSYELIK</sequence>
<dbReference type="FunFam" id="3.30.230.80:FF:000008">
    <property type="entry name" value="Molecular chaperone HtpG"/>
    <property type="match status" value="1"/>
</dbReference>
<keyword evidence="2 5" id="KW-0547">Nucleotide-binding</keyword>
<accession>A0A2H1YES5</accession>
<keyword evidence="3 5" id="KW-0067">ATP-binding</keyword>
<dbReference type="PANTHER" id="PTHR11528">
    <property type="entry name" value="HEAT SHOCK PROTEIN 90 FAMILY MEMBER"/>
    <property type="match status" value="1"/>
</dbReference>
<dbReference type="Gene3D" id="3.30.230.80">
    <property type="match status" value="1"/>
</dbReference>
<organism evidence="7 8">
    <name type="scientific">Tenacibaculum piscium</name>
    <dbReference type="NCBI Taxonomy" id="1458515"/>
    <lineage>
        <taxon>Bacteria</taxon>
        <taxon>Pseudomonadati</taxon>
        <taxon>Bacteroidota</taxon>
        <taxon>Flavobacteriia</taxon>
        <taxon>Flavobacteriales</taxon>
        <taxon>Flavobacteriaceae</taxon>
        <taxon>Tenacibaculum</taxon>
    </lineage>
</organism>
<dbReference type="Gene3D" id="3.40.50.11260">
    <property type="match status" value="1"/>
</dbReference>
<evidence type="ECO:0000313" key="8">
    <source>
        <dbReference type="Proteomes" id="UP000234211"/>
    </source>
</evidence>
<dbReference type="SUPFAM" id="SSF55874">
    <property type="entry name" value="ATPase domain of HSP90 chaperone/DNA topoisomerase II/histidine kinase"/>
    <property type="match status" value="1"/>
</dbReference>
<dbReference type="AlphaFoldDB" id="A0A2H1YES5"/>
<dbReference type="PIRSF" id="PIRSF002583">
    <property type="entry name" value="Hsp90"/>
    <property type="match status" value="1"/>
</dbReference>
<dbReference type="Gene3D" id="1.20.120.790">
    <property type="entry name" value="Heat shock protein 90, C-terminal domain"/>
    <property type="match status" value="1"/>
</dbReference>
<dbReference type="InterPro" id="IPR020568">
    <property type="entry name" value="Ribosomal_Su5_D2-typ_SF"/>
</dbReference>
<dbReference type="PROSITE" id="PS00298">
    <property type="entry name" value="HSP90"/>
    <property type="match status" value="1"/>
</dbReference>
<evidence type="ECO:0000256" key="1">
    <source>
        <dbReference type="ARBA" id="ARBA00008239"/>
    </source>
</evidence>
<evidence type="ECO:0000256" key="2">
    <source>
        <dbReference type="ARBA" id="ARBA00022741"/>
    </source>
</evidence>
<dbReference type="InterPro" id="IPR001404">
    <property type="entry name" value="Hsp90_fam"/>
</dbReference>
<dbReference type="Proteomes" id="UP000234211">
    <property type="component" value="Unassembled WGS sequence"/>
</dbReference>
<dbReference type="Pfam" id="PF00183">
    <property type="entry name" value="HSP90"/>
    <property type="match status" value="1"/>
</dbReference>
<dbReference type="PRINTS" id="PR00775">
    <property type="entry name" value="HEATSHOCK90"/>
</dbReference>
<dbReference type="InterPro" id="IPR020575">
    <property type="entry name" value="Hsp90_N"/>
</dbReference>
<protein>
    <submittedName>
        <fullName evidence="7">Chaperone protein HtpG</fullName>
    </submittedName>
</protein>
<feature type="binding site" evidence="5">
    <location>
        <position position="167"/>
    </location>
    <ligand>
        <name>ATP</name>
        <dbReference type="ChEBI" id="CHEBI:30616"/>
    </ligand>
</feature>
<dbReference type="Gene3D" id="3.30.565.10">
    <property type="entry name" value="Histidine kinase-like ATPase, C-terminal domain"/>
    <property type="match status" value="1"/>
</dbReference>
<name>A0A2H1YES5_9FLAO</name>
<dbReference type="SUPFAM" id="SSF54211">
    <property type="entry name" value="Ribosomal protein S5 domain 2-like"/>
    <property type="match status" value="1"/>
</dbReference>
<dbReference type="InterPro" id="IPR019805">
    <property type="entry name" value="Heat_shock_protein_90_CS"/>
</dbReference>
<dbReference type="OrthoDB" id="9802640at2"/>
<feature type="binding site" evidence="5">
    <location>
        <position position="35"/>
    </location>
    <ligand>
        <name>ATP</name>
        <dbReference type="ChEBI" id="CHEBI:30616"/>
    </ligand>
</feature>
<proteinExistence type="inferred from homology"/>
<feature type="binding site" evidence="5">
    <location>
        <position position="76"/>
    </location>
    <ligand>
        <name>ATP</name>
        <dbReference type="ChEBI" id="CHEBI:30616"/>
    </ligand>
</feature>
<keyword evidence="4" id="KW-0143">Chaperone</keyword>
<dbReference type="GO" id="GO:0016887">
    <property type="term" value="F:ATP hydrolysis activity"/>
    <property type="evidence" value="ECO:0007669"/>
    <property type="project" value="InterPro"/>
</dbReference>
<evidence type="ECO:0000313" key="7">
    <source>
        <dbReference type="EMBL" id="SOS74012.1"/>
    </source>
</evidence>
<feature type="binding site" evidence="5">
    <location>
        <begin position="96"/>
        <end position="97"/>
    </location>
    <ligand>
        <name>ATP</name>
        <dbReference type="ChEBI" id="CHEBI:30616"/>
    </ligand>
</feature>
<evidence type="ECO:0000256" key="4">
    <source>
        <dbReference type="ARBA" id="ARBA00023186"/>
    </source>
</evidence>
<dbReference type="RefSeq" id="WP_101916532.1">
    <property type="nucleotide sequence ID" value="NZ_JAJGWU010000002.1"/>
</dbReference>
<dbReference type="CDD" id="cd16927">
    <property type="entry name" value="HATPase_Hsp90-like"/>
    <property type="match status" value="1"/>
</dbReference>
<comment type="similarity">
    <text evidence="1">Belongs to the heat shock protein 90 family.</text>
</comment>
<dbReference type="InterPro" id="IPR037196">
    <property type="entry name" value="HSP90_C"/>
</dbReference>
<feature type="binding site" evidence="5">
    <location>
        <position position="31"/>
    </location>
    <ligand>
        <name>ATP</name>
        <dbReference type="ChEBI" id="CHEBI:30616"/>
    </ligand>
</feature>
<evidence type="ECO:0000256" key="6">
    <source>
        <dbReference type="SAM" id="MobiDB-lite"/>
    </source>
</evidence>
<keyword evidence="8" id="KW-1185">Reference proteome</keyword>
<feature type="binding site" evidence="5">
    <location>
        <position position="81"/>
    </location>
    <ligand>
        <name>ATP</name>
        <dbReference type="ChEBI" id="CHEBI:30616"/>
    </ligand>
</feature>
<reference evidence="8" key="1">
    <citation type="submission" date="2017-11" db="EMBL/GenBank/DDBJ databases">
        <authorList>
            <person name="Duchaud E."/>
        </authorList>
    </citation>
    <scope>NUCLEOTIDE SEQUENCE [LARGE SCALE GENOMIC DNA]</scope>
    <source>
        <strain evidence="8">Tenacibaculum sp. TNO020</strain>
    </source>
</reference>
<dbReference type="GO" id="GO:0005524">
    <property type="term" value="F:ATP binding"/>
    <property type="evidence" value="ECO:0007669"/>
    <property type="project" value="UniProtKB-KW"/>
</dbReference>
<dbReference type="InterPro" id="IPR036890">
    <property type="entry name" value="HATPase_C_sf"/>
</dbReference>
<dbReference type="EMBL" id="OENF01000010">
    <property type="protein sequence ID" value="SOS74012.1"/>
    <property type="molecule type" value="Genomic_DNA"/>
</dbReference>
<feature type="region of interest" description="Disordered" evidence="6">
    <location>
        <begin position="207"/>
        <end position="228"/>
    </location>
</feature>
<dbReference type="NCBIfam" id="NF003555">
    <property type="entry name" value="PRK05218.1"/>
    <property type="match status" value="1"/>
</dbReference>
<dbReference type="GO" id="GO:0051082">
    <property type="term" value="F:unfolded protein binding"/>
    <property type="evidence" value="ECO:0007669"/>
    <property type="project" value="InterPro"/>
</dbReference>
<evidence type="ECO:0000256" key="3">
    <source>
        <dbReference type="ARBA" id="ARBA00022840"/>
    </source>
</evidence>
<evidence type="ECO:0000256" key="5">
    <source>
        <dbReference type="PIRSR" id="PIRSR002583-1"/>
    </source>
</evidence>
<dbReference type="GO" id="GO:0140662">
    <property type="term" value="F:ATP-dependent protein folding chaperone"/>
    <property type="evidence" value="ECO:0007669"/>
    <property type="project" value="InterPro"/>
</dbReference>
<dbReference type="Pfam" id="PF13589">
    <property type="entry name" value="HATPase_c_3"/>
    <property type="match status" value="1"/>
</dbReference>
<feature type="binding site" evidence="5">
    <location>
        <position position="346"/>
    </location>
    <ligand>
        <name>ATP</name>
        <dbReference type="ChEBI" id="CHEBI:30616"/>
    </ligand>
</feature>